<dbReference type="PIRSF" id="PIRSF000126">
    <property type="entry name" value="11-beta-HSD1"/>
    <property type="match status" value="1"/>
</dbReference>
<name>A0A2T5G225_9SPHN</name>
<dbReference type="PROSITE" id="PS00061">
    <property type="entry name" value="ADH_SHORT"/>
    <property type="match status" value="1"/>
</dbReference>
<keyword evidence="2" id="KW-0560">Oxidoreductase</keyword>
<comment type="caution">
    <text evidence="4">The sequence shown here is derived from an EMBL/GenBank/DDBJ whole genome shotgun (WGS) entry which is preliminary data.</text>
</comment>
<evidence type="ECO:0000256" key="1">
    <source>
        <dbReference type="ARBA" id="ARBA00006484"/>
    </source>
</evidence>
<dbReference type="SUPFAM" id="SSF51735">
    <property type="entry name" value="NAD(P)-binding Rossmann-fold domains"/>
    <property type="match status" value="1"/>
</dbReference>
<reference evidence="4 5" key="1">
    <citation type="submission" date="2017-09" db="EMBL/GenBank/DDBJ databases">
        <title>Sphingomonas panjinensis sp.nov., isolated from oil-contaminated soil.</title>
        <authorList>
            <person name="Wang L."/>
            <person name="Chen L."/>
        </authorList>
    </citation>
    <scope>NUCLEOTIDE SEQUENCE [LARGE SCALE GENOMIC DNA]</scope>
    <source>
        <strain evidence="4 5">FW-11</strain>
    </source>
</reference>
<evidence type="ECO:0000256" key="2">
    <source>
        <dbReference type="ARBA" id="ARBA00023002"/>
    </source>
</evidence>
<evidence type="ECO:0000313" key="4">
    <source>
        <dbReference type="EMBL" id="PTQ13161.1"/>
    </source>
</evidence>
<gene>
    <name evidence="4" type="ORF">CLG96_03255</name>
</gene>
<organism evidence="4 5">
    <name type="scientific">Sphingomonas oleivorans</name>
    <dbReference type="NCBI Taxonomy" id="1735121"/>
    <lineage>
        <taxon>Bacteria</taxon>
        <taxon>Pseudomonadati</taxon>
        <taxon>Pseudomonadota</taxon>
        <taxon>Alphaproteobacteria</taxon>
        <taxon>Sphingomonadales</taxon>
        <taxon>Sphingomonadaceae</taxon>
        <taxon>Sphingomonas</taxon>
    </lineage>
</organism>
<dbReference type="EMBL" id="NWBU01000004">
    <property type="protein sequence ID" value="PTQ13161.1"/>
    <property type="molecule type" value="Genomic_DNA"/>
</dbReference>
<evidence type="ECO:0000313" key="5">
    <source>
        <dbReference type="Proteomes" id="UP000244162"/>
    </source>
</evidence>
<dbReference type="PANTHER" id="PTHR42901">
    <property type="entry name" value="ALCOHOL DEHYDROGENASE"/>
    <property type="match status" value="1"/>
</dbReference>
<dbReference type="GO" id="GO:0016491">
    <property type="term" value="F:oxidoreductase activity"/>
    <property type="evidence" value="ECO:0007669"/>
    <property type="project" value="UniProtKB-KW"/>
</dbReference>
<dbReference type="AlphaFoldDB" id="A0A2T5G225"/>
<dbReference type="PRINTS" id="PR00080">
    <property type="entry name" value="SDRFAMILY"/>
</dbReference>
<accession>A0A2T5G225</accession>
<proteinExistence type="inferred from homology"/>
<dbReference type="Proteomes" id="UP000244162">
    <property type="component" value="Unassembled WGS sequence"/>
</dbReference>
<comment type="similarity">
    <text evidence="1 3">Belongs to the short-chain dehydrogenases/reductases (SDR) family.</text>
</comment>
<dbReference type="CDD" id="cd05233">
    <property type="entry name" value="SDR_c"/>
    <property type="match status" value="1"/>
</dbReference>
<dbReference type="InterPro" id="IPR036291">
    <property type="entry name" value="NAD(P)-bd_dom_sf"/>
</dbReference>
<dbReference type="InterPro" id="IPR020904">
    <property type="entry name" value="Sc_DH/Rdtase_CS"/>
</dbReference>
<sequence length="267" mass="28392">MTKEMILITGASAGIGATYADRFAKRGHDLILVARDKARMEALAARLIEENGISVEVLQADLSDAADLGHVERRLREDGGITMLVNNAGMAGGGPAATADPDRLETLIRLNVLAFTRLAAAAASGFAARGRGAIVNIGSVTALFADQFEPTYPATKAFVLAFSQALHSELQPQGVRVQVVLPGATRTEIWERSGHSLDDLPAEIVMDVHEMVDAALAGLDMGEVVTIPALPDIADWRQLEDARRKLVPNLSLRHSAARYGVAPALVD</sequence>
<dbReference type="PANTHER" id="PTHR42901:SF1">
    <property type="entry name" value="ALCOHOL DEHYDROGENASE"/>
    <property type="match status" value="1"/>
</dbReference>
<protein>
    <submittedName>
        <fullName evidence="4">SDR family oxidoreductase</fullName>
    </submittedName>
</protein>
<dbReference type="Gene3D" id="3.40.50.720">
    <property type="entry name" value="NAD(P)-binding Rossmann-like Domain"/>
    <property type="match status" value="1"/>
</dbReference>
<keyword evidence="5" id="KW-1185">Reference proteome</keyword>
<dbReference type="Pfam" id="PF00106">
    <property type="entry name" value="adh_short"/>
    <property type="match status" value="1"/>
</dbReference>
<dbReference type="InterPro" id="IPR002347">
    <property type="entry name" value="SDR_fam"/>
</dbReference>
<dbReference type="OrthoDB" id="9810734at2"/>
<dbReference type="PRINTS" id="PR00081">
    <property type="entry name" value="GDHRDH"/>
</dbReference>
<dbReference type="RefSeq" id="WP_107966395.1">
    <property type="nucleotide sequence ID" value="NZ_NWBU01000004.1"/>
</dbReference>
<evidence type="ECO:0000256" key="3">
    <source>
        <dbReference type="RuleBase" id="RU000363"/>
    </source>
</evidence>